<comment type="caution">
    <text evidence="3">The sequence shown here is derived from an EMBL/GenBank/DDBJ whole genome shotgun (WGS) entry which is preliminary data.</text>
</comment>
<sequence>MDNIVSSGFNNNNTKTSLPIAPSSSTGTEENVLPSMLERIRELEHKLEMPPHKPESLNAAVSKVDTLEAELSATKKALDEALMRQQELLDYIDGEVEAKFQDHRSN</sequence>
<feature type="region of interest" description="Disordered" evidence="2">
    <location>
        <begin position="1"/>
        <end position="31"/>
    </location>
</feature>
<feature type="coiled-coil region" evidence="1">
    <location>
        <begin position="57"/>
        <end position="84"/>
    </location>
</feature>
<name>A0ABU6W1G6_9FABA</name>
<organism evidence="3 4">
    <name type="scientific">Stylosanthes scabra</name>
    <dbReference type="NCBI Taxonomy" id="79078"/>
    <lineage>
        <taxon>Eukaryota</taxon>
        <taxon>Viridiplantae</taxon>
        <taxon>Streptophyta</taxon>
        <taxon>Embryophyta</taxon>
        <taxon>Tracheophyta</taxon>
        <taxon>Spermatophyta</taxon>
        <taxon>Magnoliopsida</taxon>
        <taxon>eudicotyledons</taxon>
        <taxon>Gunneridae</taxon>
        <taxon>Pentapetalae</taxon>
        <taxon>rosids</taxon>
        <taxon>fabids</taxon>
        <taxon>Fabales</taxon>
        <taxon>Fabaceae</taxon>
        <taxon>Papilionoideae</taxon>
        <taxon>50 kb inversion clade</taxon>
        <taxon>dalbergioids sensu lato</taxon>
        <taxon>Dalbergieae</taxon>
        <taxon>Pterocarpus clade</taxon>
        <taxon>Stylosanthes</taxon>
    </lineage>
</organism>
<evidence type="ECO:0000313" key="3">
    <source>
        <dbReference type="EMBL" id="MED6179686.1"/>
    </source>
</evidence>
<keyword evidence="4" id="KW-1185">Reference proteome</keyword>
<feature type="compositionally biased region" description="Polar residues" evidence="2">
    <location>
        <begin position="1"/>
        <end position="29"/>
    </location>
</feature>
<evidence type="ECO:0000313" key="4">
    <source>
        <dbReference type="Proteomes" id="UP001341840"/>
    </source>
</evidence>
<protein>
    <submittedName>
        <fullName evidence="3">Uncharacterized protein</fullName>
    </submittedName>
</protein>
<dbReference type="EMBL" id="JASCZI010181248">
    <property type="protein sequence ID" value="MED6179686.1"/>
    <property type="molecule type" value="Genomic_DNA"/>
</dbReference>
<dbReference type="Proteomes" id="UP001341840">
    <property type="component" value="Unassembled WGS sequence"/>
</dbReference>
<gene>
    <name evidence="3" type="ORF">PIB30_003011</name>
</gene>
<reference evidence="3 4" key="1">
    <citation type="journal article" date="2023" name="Plants (Basel)">
        <title>Bridging the Gap: Combining Genomics and Transcriptomics Approaches to Understand Stylosanthes scabra, an Orphan Legume from the Brazilian Caatinga.</title>
        <authorList>
            <person name="Ferreira-Neto J.R.C."/>
            <person name="da Silva M.D."/>
            <person name="Binneck E."/>
            <person name="de Melo N.F."/>
            <person name="da Silva R.H."/>
            <person name="de Melo A.L.T.M."/>
            <person name="Pandolfi V."/>
            <person name="Bustamante F.O."/>
            <person name="Brasileiro-Vidal A.C."/>
            <person name="Benko-Iseppon A.M."/>
        </authorList>
    </citation>
    <scope>NUCLEOTIDE SEQUENCE [LARGE SCALE GENOMIC DNA]</scope>
    <source>
        <tissue evidence="3">Leaves</tissue>
    </source>
</reference>
<proteinExistence type="predicted"/>
<evidence type="ECO:0000256" key="1">
    <source>
        <dbReference type="SAM" id="Coils"/>
    </source>
</evidence>
<accession>A0ABU6W1G6</accession>
<keyword evidence="1" id="KW-0175">Coiled coil</keyword>
<evidence type="ECO:0000256" key="2">
    <source>
        <dbReference type="SAM" id="MobiDB-lite"/>
    </source>
</evidence>